<dbReference type="OrthoDB" id="430207at2759"/>
<sequence length="190" mass="21784">MSAILASYSRALVKHPIITKMTTSFVLGGAGDIIAQKIVDKSDHFQVNWARSFRMGFVCACYGGINHYWYGFLQKAVKFDGMKKVLTKMFFDQAFFIPTFDALMFFGLSVLENPKNQPEAGVQKVKLCLWPALRANYCVWPLLQIINFRFVPLEYQVLFTTCGVFLWNIFLSDVANRRGKTTATHKRKEE</sequence>
<comment type="subcellular location">
    <subcellularLocation>
        <location evidence="1">Membrane</location>
        <topology evidence="1">Multi-pass membrane protein</topology>
    </subcellularLocation>
</comment>
<dbReference type="Proteomes" id="UP000078348">
    <property type="component" value="Unassembled WGS sequence"/>
</dbReference>
<organism evidence="7 8">
    <name type="scientific">Blastocystis sp. subtype 1 (strain ATCC 50177 / NandII)</name>
    <dbReference type="NCBI Taxonomy" id="478820"/>
    <lineage>
        <taxon>Eukaryota</taxon>
        <taxon>Sar</taxon>
        <taxon>Stramenopiles</taxon>
        <taxon>Bigyra</taxon>
        <taxon>Opalozoa</taxon>
        <taxon>Opalinata</taxon>
        <taxon>Blastocystidae</taxon>
        <taxon>Blastocystis</taxon>
    </lineage>
</organism>
<evidence type="ECO:0000256" key="1">
    <source>
        <dbReference type="ARBA" id="ARBA00004141"/>
    </source>
</evidence>
<name>A0A196SD26_BLAHN</name>
<evidence type="ECO:0000313" key="8">
    <source>
        <dbReference type="Proteomes" id="UP000078348"/>
    </source>
</evidence>
<comment type="caution">
    <text evidence="7">The sequence shown here is derived from an EMBL/GenBank/DDBJ whole genome shotgun (WGS) entry which is preliminary data.</text>
</comment>
<keyword evidence="3 6" id="KW-0812">Transmembrane</keyword>
<keyword evidence="8" id="KW-1185">Reference proteome</keyword>
<feature type="transmembrane region" description="Helical" evidence="6">
    <location>
        <begin position="94"/>
        <end position="111"/>
    </location>
</feature>
<keyword evidence="4 6" id="KW-1133">Transmembrane helix</keyword>
<keyword evidence="5 6" id="KW-0472">Membrane</keyword>
<evidence type="ECO:0000256" key="2">
    <source>
        <dbReference type="ARBA" id="ARBA00006824"/>
    </source>
</evidence>
<evidence type="ECO:0000313" key="7">
    <source>
        <dbReference type="EMBL" id="OAO14032.1"/>
    </source>
</evidence>
<gene>
    <name evidence="7" type="ORF">AV274_4289</name>
</gene>
<dbReference type="Pfam" id="PF04117">
    <property type="entry name" value="Mpv17_PMP22"/>
    <property type="match status" value="1"/>
</dbReference>
<proteinExistence type="inferred from homology"/>
<evidence type="ECO:0000256" key="3">
    <source>
        <dbReference type="ARBA" id="ARBA00022692"/>
    </source>
</evidence>
<evidence type="ECO:0000256" key="5">
    <source>
        <dbReference type="ARBA" id="ARBA00023136"/>
    </source>
</evidence>
<dbReference type="InterPro" id="IPR007248">
    <property type="entry name" value="Mpv17_PMP22"/>
</dbReference>
<dbReference type="GO" id="GO:0005737">
    <property type="term" value="C:cytoplasm"/>
    <property type="evidence" value="ECO:0007669"/>
    <property type="project" value="TreeGrafter"/>
</dbReference>
<dbReference type="AlphaFoldDB" id="A0A196SD26"/>
<dbReference type="STRING" id="478820.A0A196SD26"/>
<protein>
    <submittedName>
        <fullName evidence="7">Peroxisomal membrane protein PMP22</fullName>
    </submittedName>
</protein>
<dbReference type="EMBL" id="LXWW01000297">
    <property type="protein sequence ID" value="OAO14032.1"/>
    <property type="molecule type" value="Genomic_DNA"/>
</dbReference>
<evidence type="ECO:0000256" key="4">
    <source>
        <dbReference type="ARBA" id="ARBA00022989"/>
    </source>
</evidence>
<comment type="similarity">
    <text evidence="2 6">Belongs to the peroxisomal membrane protein PXMP2/4 family.</text>
</comment>
<feature type="transmembrane region" description="Helical" evidence="6">
    <location>
        <begin position="153"/>
        <end position="171"/>
    </location>
</feature>
<evidence type="ECO:0000256" key="6">
    <source>
        <dbReference type="RuleBase" id="RU363053"/>
    </source>
</evidence>
<dbReference type="PANTHER" id="PTHR11266">
    <property type="entry name" value="PEROXISOMAL MEMBRANE PROTEIN 2, PXMP2 MPV17"/>
    <property type="match status" value="1"/>
</dbReference>
<reference evidence="7 8" key="1">
    <citation type="submission" date="2016-05" db="EMBL/GenBank/DDBJ databases">
        <title>Nuclear genome of Blastocystis sp. subtype 1 NandII.</title>
        <authorList>
            <person name="Gentekaki E."/>
            <person name="Curtis B."/>
            <person name="Stairs C."/>
            <person name="Eme L."/>
            <person name="Herman E."/>
            <person name="Klimes V."/>
            <person name="Arias M.C."/>
            <person name="Elias M."/>
            <person name="Hilliou F."/>
            <person name="Klute M."/>
            <person name="Malik S.-B."/>
            <person name="Pightling A."/>
            <person name="Rachubinski R."/>
            <person name="Salas D."/>
            <person name="Schlacht A."/>
            <person name="Suga H."/>
            <person name="Archibald J."/>
            <person name="Ball S.G."/>
            <person name="Clark G."/>
            <person name="Dacks J."/>
            <person name="Van Der Giezen M."/>
            <person name="Tsaousis A."/>
            <person name="Roger A."/>
        </authorList>
    </citation>
    <scope>NUCLEOTIDE SEQUENCE [LARGE SCALE GENOMIC DNA]</scope>
    <source>
        <strain evidence="8">ATCC 50177 / NandII</strain>
    </source>
</reference>
<dbReference type="GO" id="GO:0016020">
    <property type="term" value="C:membrane"/>
    <property type="evidence" value="ECO:0007669"/>
    <property type="project" value="UniProtKB-SubCell"/>
</dbReference>
<feature type="transmembrane region" description="Helical" evidence="6">
    <location>
        <begin position="53"/>
        <end position="73"/>
    </location>
</feature>
<accession>A0A196SD26</accession>